<dbReference type="InterPro" id="IPR029044">
    <property type="entry name" value="Nucleotide-diphossugar_trans"/>
</dbReference>
<accession>A0A9E2L660</accession>
<organism evidence="3 4">
    <name type="scientific">Candidatus Paraprevotella stercoravium</name>
    <dbReference type="NCBI Taxonomy" id="2838725"/>
    <lineage>
        <taxon>Bacteria</taxon>
        <taxon>Pseudomonadati</taxon>
        <taxon>Bacteroidota</taxon>
        <taxon>Bacteroidia</taxon>
        <taxon>Bacteroidales</taxon>
        <taxon>Prevotellaceae</taxon>
        <taxon>Paraprevotella</taxon>
    </lineage>
</organism>
<name>A0A9E2L660_9BACT</name>
<proteinExistence type="predicted"/>
<keyword evidence="1" id="KW-0808">Transferase</keyword>
<dbReference type="InterPro" id="IPR050088">
    <property type="entry name" value="IspD/TarI_cytidylyltransf_bact"/>
</dbReference>
<evidence type="ECO:0000313" key="4">
    <source>
        <dbReference type="Proteomes" id="UP000823865"/>
    </source>
</evidence>
<evidence type="ECO:0000256" key="1">
    <source>
        <dbReference type="ARBA" id="ARBA00022679"/>
    </source>
</evidence>
<dbReference type="Proteomes" id="UP000823865">
    <property type="component" value="Unassembled WGS sequence"/>
</dbReference>
<keyword evidence="2 3" id="KW-0548">Nucleotidyltransferase</keyword>
<protein>
    <submittedName>
        <fullName evidence="3">2-C-methyl-D-erythritol 4-phosphate cytidylyltransferase</fullName>
    </submittedName>
</protein>
<dbReference type="SUPFAM" id="SSF53448">
    <property type="entry name" value="Nucleotide-diphospho-sugar transferases"/>
    <property type="match status" value="1"/>
</dbReference>
<dbReference type="PROSITE" id="PS01295">
    <property type="entry name" value="ISPD"/>
    <property type="match status" value="1"/>
</dbReference>
<dbReference type="InterPro" id="IPR018294">
    <property type="entry name" value="ISPD_synthase_CS"/>
</dbReference>
<comment type="caution">
    <text evidence="3">The sequence shown here is derived from an EMBL/GenBank/DDBJ whole genome shotgun (WGS) entry which is preliminary data.</text>
</comment>
<gene>
    <name evidence="3" type="ORF">H9789_02865</name>
</gene>
<dbReference type="PANTHER" id="PTHR32125">
    <property type="entry name" value="2-C-METHYL-D-ERYTHRITOL 4-PHOSPHATE CYTIDYLYLTRANSFERASE, CHLOROPLASTIC"/>
    <property type="match status" value="1"/>
</dbReference>
<dbReference type="CDD" id="cd02516">
    <property type="entry name" value="CDP-ME_synthetase"/>
    <property type="match status" value="1"/>
</dbReference>
<evidence type="ECO:0000256" key="2">
    <source>
        <dbReference type="ARBA" id="ARBA00022695"/>
    </source>
</evidence>
<dbReference type="InterPro" id="IPR034683">
    <property type="entry name" value="IspD/TarI"/>
</dbReference>
<dbReference type="Gene3D" id="3.90.550.10">
    <property type="entry name" value="Spore Coat Polysaccharide Biosynthesis Protein SpsA, Chain A"/>
    <property type="match status" value="1"/>
</dbReference>
<dbReference type="AlphaFoldDB" id="A0A9E2L660"/>
<dbReference type="GO" id="GO:0008299">
    <property type="term" value="P:isoprenoid biosynthetic process"/>
    <property type="evidence" value="ECO:0007669"/>
    <property type="project" value="InterPro"/>
</dbReference>
<dbReference type="EMBL" id="JAHLFU010000053">
    <property type="protein sequence ID" value="MBU3852765.1"/>
    <property type="molecule type" value="Genomic_DNA"/>
</dbReference>
<dbReference type="Pfam" id="PF01128">
    <property type="entry name" value="IspD"/>
    <property type="match status" value="1"/>
</dbReference>
<sequence>MRRNRHIALLLAGGKGCRMHQQKPKQFIEIAGKPLIAYTLKAFEIHPGIDDIFVVCDHAWEETVQIISKQEGIQKFRDCIPSGDTSMQSLYNGIIGLEERGYKDNDLILTHDSVRPLISETVISHNLEICTTFGNAITGIQSNEAYMISKDQLHSEGLIEREKLFRAQTPQTFYMKDLLPVLKQRSQQDLQSAQSLYTLMTKWGNTPLHISRGDNYNFKVTVPADIDMAEAILCWRREQK</sequence>
<evidence type="ECO:0000313" key="3">
    <source>
        <dbReference type="EMBL" id="MBU3852765.1"/>
    </source>
</evidence>
<reference evidence="3" key="2">
    <citation type="submission" date="2021-04" db="EMBL/GenBank/DDBJ databases">
        <authorList>
            <person name="Gilroy R."/>
        </authorList>
    </citation>
    <scope>NUCLEOTIDE SEQUENCE</scope>
    <source>
        <strain evidence="3">G3-2149</strain>
    </source>
</reference>
<dbReference type="GO" id="GO:0050518">
    <property type="term" value="F:2-C-methyl-D-erythritol 4-phosphate cytidylyltransferase activity"/>
    <property type="evidence" value="ECO:0007669"/>
    <property type="project" value="TreeGrafter"/>
</dbReference>
<dbReference type="PANTHER" id="PTHR32125:SF4">
    <property type="entry name" value="2-C-METHYL-D-ERYTHRITOL 4-PHOSPHATE CYTIDYLYLTRANSFERASE, CHLOROPLASTIC"/>
    <property type="match status" value="1"/>
</dbReference>
<reference evidence="3" key="1">
    <citation type="journal article" date="2021" name="PeerJ">
        <title>Extensive microbial diversity within the chicken gut microbiome revealed by metagenomics and culture.</title>
        <authorList>
            <person name="Gilroy R."/>
            <person name="Ravi A."/>
            <person name="Getino M."/>
            <person name="Pursley I."/>
            <person name="Horton D.L."/>
            <person name="Alikhan N.F."/>
            <person name="Baker D."/>
            <person name="Gharbi K."/>
            <person name="Hall N."/>
            <person name="Watson M."/>
            <person name="Adriaenssens E.M."/>
            <person name="Foster-Nyarko E."/>
            <person name="Jarju S."/>
            <person name="Secka A."/>
            <person name="Antonio M."/>
            <person name="Oren A."/>
            <person name="Chaudhuri R.R."/>
            <person name="La Ragione R."/>
            <person name="Hildebrand F."/>
            <person name="Pallen M.J."/>
        </authorList>
    </citation>
    <scope>NUCLEOTIDE SEQUENCE</scope>
    <source>
        <strain evidence="3">G3-2149</strain>
    </source>
</reference>